<gene>
    <name evidence="4" type="ORF">LNINA_LOCUS2431</name>
</gene>
<sequence>MVDLTTCRVQQTPSRAHHGHCSLREYTSDFNKYTYSNENLAPSELKKLRNKQRKAKRKAEQESALAAQVQVKREQHHKARREQEQGDPEAPQLDELIPDKLARAEDPLEQAIKFLLPLRQLAADRIDTYLMAFEIYYRKEKPLLMLQSIKRAWQLDSNHQHLHDCLVRFKCWLEEKMSELNPHVVEVINAETKTMFGDRSALTIAEEYVSKCAQTSQAAALWGARALRRLVPERTKEALALATSLDTPQCSIQGCIEVLESLRDGDFGPCENEIEAYIEACRAKYQYAIAFSPPAPAQEENHLDDAALQPKEIQLN</sequence>
<feature type="compositionally biased region" description="Basic residues" evidence="3">
    <location>
        <begin position="48"/>
        <end position="57"/>
    </location>
</feature>
<organism evidence="4 5">
    <name type="scientific">Leptosia nina</name>
    <dbReference type="NCBI Taxonomy" id="320188"/>
    <lineage>
        <taxon>Eukaryota</taxon>
        <taxon>Metazoa</taxon>
        <taxon>Ecdysozoa</taxon>
        <taxon>Arthropoda</taxon>
        <taxon>Hexapoda</taxon>
        <taxon>Insecta</taxon>
        <taxon>Pterygota</taxon>
        <taxon>Neoptera</taxon>
        <taxon>Endopterygota</taxon>
        <taxon>Lepidoptera</taxon>
        <taxon>Glossata</taxon>
        <taxon>Ditrysia</taxon>
        <taxon>Papilionoidea</taxon>
        <taxon>Pieridae</taxon>
        <taxon>Pierinae</taxon>
        <taxon>Leptosia</taxon>
    </lineage>
</organism>
<dbReference type="Gene3D" id="1.25.40.1010">
    <property type="match status" value="1"/>
</dbReference>
<evidence type="ECO:0000256" key="1">
    <source>
        <dbReference type="ARBA" id="ARBA00022737"/>
    </source>
</evidence>
<evidence type="ECO:0000256" key="2">
    <source>
        <dbReference type="ARBA" id="ARBA00022803"/>
    </source>
</evidence>
<evidence type="ECO:0000313" key="5">
    <source>
        <dbReference type="Proteomes" id="UP001497472"/>
    </source>
</evidence>
<protein>
    <submittedName>
        <fullName evidence="4">Uncharacterized protein</fullName>
    </submittedName>
</protein>
<evidence type="ECO:0000256" key="3">
    <source>
        <dbReference type="SAM" id="MobiDB-lite"/>
    </source>
</evidence>
<evidence type="ECO:0000313" key="4">
    <source>
        <dbReference type="EMBL" id="CAK1542544.1"/>
    </source>
</evidence>
<dbReference type="InterPro" id="IPR021183">
    <property type="entry name" value="NatA_aux_su"/>
</dbReference>
<keyword evidence="2" id="KW-0802">TPR repeat</keyword>
<keyword evidence="1" id="KW-0677">Repeat</keyword>
<feature type="region of interest" description="Disordered" evidence="3">
    <location>
        <begin position="297"/>
        <end position="316"/>
    </location>
</feature>
<dbReference type="AlphaFoldDB" id="A0AAV1IZD1"/>
<keyword evidence="5" id="KW-1185">Reference proteome</keyword>
<comment type="caution">
    <text evidence="4">The sequence shown here is derived from an EMBL/GenBank/DDBJ whole genome shotgun (WGS) entry which is preliminary data.</text>
</comment>
<dbReference type="PANTHER" id="PTHR22767">
    <property type="entry name" value="N-TERMINAL ACETYLTRANSFERASE-RELATED"/>
    <property type="match status" value="1"/>
</dbReference>
<name>A0AAV1IZD1_9NEOP</name>
<dbReference type="PANTHER" id="PTHR22767:SF2">
    <property type="entry name" value="N(ALPHA)-ACETYLTRANSFERASE 15_16, ISOFORM A"/>
    <property type="match status" value="1"/>
</dbReference>
<dbReference type="GO" id="GO:0031415">
    <property type="term" value="C:NatA complex"/>
    <property type="evidence" value="ECO:0007669"/>
    <property type="project" value="TreeGrafter"/>
</dbReference>
<proteinExistence type="predicted"/>
<reference evidence="4 5" key="1">
    <citation type="submission" date="2023-11" db="EMBL/GenBank/DDBJ databases">
        <authorList>
            <person name="Okamura Y."/>
        </authorList>
    </citation>
    <scope>NUCLEOTIDE SEQUENCE [LARGE SCALE GENOMIC DNA]</scope>
</reference>
<dbReference type="Proteomes" id="UP001497472">
    <property type="component" value="Unassembled WGS sequence"/>
</dbReference>
<dbReference type="Pfam" id="PF12569">
    <property type="entry name" value="NatA_aux_su"/>
    <property type="match status" value="1"/>
</dbReference>
<dbReference type="EMBL" id="CAVLEF010000003">
    <property type="protein sequence ID" value="CAK1542544.1"/>
    <property type="molecule type" value="Genomic_DNA"/>
</dbReference>
<accession>A0AAV1IZD1</accession>
<feature type="region of interest" description="Disordered" evidence="3">
    <location>
        <begin position="48"/>
        <end position="94"/>
    </location>
</feature>